<feature type="compositionally biased region" description="Basic and acidic residues" evidence="1">
    <location>
        <begin position="68"/>
        <end position="83"/>
    </location>
</feature>
<dbReference type="AlphaFoldDB" id="A0AAD8V5S8"/>
<dbReference type="Pfam" id="PF07942">
    <property type="entry name" value="CARME"/>
    <property type="match status" value="1"/>
</dbReference>
<accession>A0AAD8V5S8</accession>
<dbReference type="InterPro" id="IPR029063">
    <property type="entry name" value="SAM-dependent_MTases_sf"/>
</dbReference>
<dbReference type="SMART" id="SM01296">
    <property type="entry name" value="N2227"/>
    <property type="match status" value="1"/>
</dbReference>
<proteinExistence type="predicted"/>
<dbReference type="CDD" id="cd02440">
    <property type="entry name" value="AdoMet_MTases"/>
    <property type="match status" value="1"/>
</dbReference>
<dbReference type="PANTHER" id="PTHR12303">
    <property type="entry name" value="CARNOSINE N-METHYLTRANSFERASE"/>
    <property type="match status" value="1"/>
</dbReference>
<dbReference type="RefSeq" id="XP_060414974.1">
    <property type="nucleotide sequence ID" value="XM_060557665.1"/>
</dbReference>
<dbReference type="Gene3D" id="3.40.50.150">
    <property type="entry name" value="Vaccinia Virus protein VP39"/>
    <property type="match status" value="1"/>
</dbReference>
<dbReference type="EMBL" id="JAHLJV010000024">
    <property type="protein sequence ID" value="KAK1593688.1"/>
    <property type="molecule type" value="Genomic_DNA"/>
</dbReference>
<keyword evidence="2" id="KW-0732">Signal</keyword>
<comment type="caution">
    <text evidence="3">The sequence shown here is derived from an EMBL/GenBank/DDBJ whole genome shotgun (WGS) entry which is preliminary data.</text>
</comment>
<reference evidence="3" key="1">
    <citation type="submission" date="2021-06" db="EMBL/GenBank/DDBJ databases">
        <title>Comparative genomics, transcriptomics and evolutionary studies reveal genomic signatures of adaptation to plant cell wall in hemibiotrophic fungi.</title>
        <authorList>
            <consortium name="DOE Joint Genome Institute"/>
            <person name="Baroncelli R."/>
            <person name="Diaz J.F."/>
            <person name="Benocci T."/>
            <person name="Peng M."/>
            <person name="Battaglia E."/>
            <person name="Haridas S."/>
            <person name="Andreopoulos W."/>
            <person name="Labutti K."/>
            <person name="Pangilinan J."/>
            <person name="Floch G.L."/>
            <person name="Makela M.R."/>
            <person name="Henrissat B."/>
            <person name="Grigoriev I.V."/>
            <person name="Crouch J.A."/>
            <person name="De Vries R.P."/>
            <person name="Sukno S.A."/>
            <person name="Thon M.R."/>
        </authorList>
    </citation>
    <scope>NUCLEOTIDE SEQUENCE</scope>
    <source>
        <strain evidence="3">CBS 125086</strain>
    </source>
</reference>
<dbReference type="Proteomes" id="UP001230504">
    <property type="component" value="Unassembled WGS sequence"/>
</dbReference>
<name>A0AAD8V5S8_9PEZI</name>
<dbReference type="PROSITE" id="PS51257">
    <property type="entry name" value="PROKAR_LIPOPROTEIN"/>
    <property type="match status" value="1"/>
</dbReference>
<evidence type="ECO:0000313" key="3">
    <source>
        <dbReference type="EMBL" id="KAK1593688.1"/>
    </source>
</evidence>
<evidence type="ECO:0000313" key="4">
    <source>
        <dbReference type="Proteomes" id="UP001230504"/>
    </source>
</evidence>
<dbReference type="PANTHER" id="PTHR12303:SF13">
    <property type="match status" value="1"/>
</dbReference>
<dbReference type="InterPro" id="IPR012901">
    <property type="entry name" value="CARME"/>
</dbReference>
<feature type="signal peptide" evidence="2">
    <location>
        <begin position="1"/>
        <end position="23"/>
    </location>
</feature>
<gene>
    <name evidence="3" type="ORF">LY79DRAFT_551670</name>
</gene>
<feature type="chain" id="PRO_5042011577" evidence="2">
    <location>
        <begin position="24"/>
        <end position="455"/>
    </location>
</feature>
<evidence type="ECO:0000256" key="2">
    <source>
        <dbReference type="SAM" id="SignalP"/>
    </source>
</evidence>
<keyword evidence="4" id="KW-1185">Reference proteome</keyword>
<organism evidence="3 4">
    <name type="scientific">Colletotrichum navitas</name>
    <dbReference type="NCBI Taxonomy" id="681940"/>
    <lineage>
        <taxon>Eukaryota</taxon>
        <taxon>Fungi</taxon>
        <taxon>Dikarya</taxon>
        <taxon>Ascomycota</taxon>
        <taxon>Pezizomycotina</taxon>
        <taxon>Sordariomycetes</taxon>
        <taxon>Hypocreomycetidae</taxon>
        <taxon>Glomerellales</taxon>
        <taxon>Glomerellaceae</taxon>
        <taxon>Colletotrichum</taxon>
        <taxon>Colletotrichum graminicola species complex</taxon>
    </lineage>
</organism>
<dbReference type="SUPFAM" id="SSF53335">
    <property type="entry name" value="S-adenosyl-L-methionine-dependent methyltransferases"/>
    <property type="match status" value="1"/>
</dbReference>
<sequence>MRLSRPVAWLVLVFACGVPSTASKVEVSNENADKKIAADGMLKENTILASIPIDSLIELHEVTITVEETREKPSPRHEQEKKNLLKRMSKSHGKWDTNHPRHRLLEALFGFSRYKARQMAEIDRWKGFYKQVSKAQKAVLEKTIGYSRKFEITEQLLGLNQELCNEIVETALKFYGITQKELADHSKAKDDAGQPADRVSASQALKHFVRDWSTAGTGERGDAFPCILDELTALFPDRSSRNIKALFPGSGVGRLGHEVAALGGFEVTVNEWSMFMNLAYRFLEAHPQPRSKALHPFVDSWSHHATTADLFRGVSFPDQRVNTSSVLLVEGDFTTAFKAEKGRYDVVVTHFFIDTARNVMSYFDAIHASLKPGGYWINFGPLLWGTGPFVQLSLDEIVAITKSMGFEYMDISEHCGAVTLQGEKVRGKEAVYEFNEKALTKNAYLAQGWVARKVK</sequence>
<dbReference type="GO" id="GO:0008757">
    <property type="term" value="F:S-adenosylmethionine-dependent methyltransferase activity"/>
    <property type="evidence" value="ECO:0007669"/>
    <property type="project" value="InterPro"/>
</dbReference>
<evidence type="ECO:0000256" key="1">
    <source>
        <dbReference type="SAM" id="MobiDB-lite"/>
    </source>
</evidence>
<protein>
    <submittedName>
        <fullName evidence="3">N2227-like protein-domain-containing protein</fullName>
    </submittedName>
</protein>
<dbReference type="GeneID" id="85441905"/>
<feature type="region of interest" description="Disordered" evidence="1">
    <location>
        <begin position="68"/>
        <end position="96"/>
    </location>
</feature>